<protein>
    <recommendedName>
        <fullName evidence="2">CARDB domain-containing protein</fullName>
    </recommendedName>
</protein>
<dbReference type="InterPro" id="IPR013783">
    <property type="entry name" value="Ig-like_fold"/>
</dbReference>
<dbReference type="Gene3D" id="2.60.40.10">
    <property type="entry name" value="Immunoglobulins"/>
    <property type="match status" value="1"/>
</dbReference>
<accession>A0A075I2W7</accession>
<keyword evidence="1" id="KW-1133">Transmembrane helix</keyword>
<dbReference type="Pfam" id="PF07705">
    <property type="entry name" value="CARDB"/>
    <property type="match status" value="1"/>
</dbReference>
<feature type="transmembrane region" description="Helical" evidence="1">
    <location>
        <begin position="444"/>
        <end position="465"/>
    </location>
</feature>
<evidence type="ECO:0000256" key="1">
    <source>
        <dbReference type="SAM" id="Phobius"/>
    </source>
</evidence>
<proteinExistence type="predicted"/>
<dbReference type="EMBL" id="KF901205">
    <property type="protein sequence ID" value="AIF22145.1"/>
    <property type="molecule type" value="Genomic_DNA"/>
</dbReference>
<keyword evidence="1" id="KW-0812">Transmembrane</keyword>
<feature type="domain" description="CARDB" evidence="2">
    <location>
        <begin position="311"/>
        <end position="428"/>
    </location>
</feature>
<name>A0A075I2W7_9EURY</name>
<dbReference type="InterPro" id="IPR011635">
    <property type="entry name" value="CARDB"/>
</dbReference>
<dbReference type="AlphaFoldDB" id="A0A075I2W7"/>
<keyword evidence="1" id="KW-0472">Membrane</keyword>
<sequence>MDEVRMSKSSMRGVSIALAIVVMLVAGTMITNVDAAASPVTLASDVSSADVMVGDYTIATLTLSSSDTTYRSMDVFLVASWASGVAWTTYFMDTDLNPLDGDKINLAKGGSGTVKFIIMCDGVCSAGDSNTVSVVGKTDPKWYLNSRDADHPCTGSTDCETDTSPASSSSNVTNTISITVTARQAYEQTVTCDAASSTGNNQIFQGNTYLWGYSLTNIGWNTDTYQFTSVVTSNSGAEVGFWTVNPGISDGKELTGQSDSSSTAVHKAAGSISIIPASNARPGVYNIELTVTSANGAPSAGCDFDVVIPEPDLEIKDTDISFSHTGAWINTRGDSQRVTITAKVRNNGGTTDASGTTTTDVEVKFYVDGSQLGSVQTIAALNYGEETTVSVFWNPARAHEGNEVGIPIKVVVDPGDKIEETDQSNNEGSTHFKVVRTKASNPSFYMGFLSLTAAVGAAVLLSTYYRNKEDLED</sequence>
<evidence type="ECO:0000259" key="2">
    <source>
        <dbReference type="Pfam" id="PF07705"/>
    </source>
</evidence>
<evidence type="ECO:0000313" key="3">
    <source>
        <dbReference type="EMBL" id="AIF22145.1"/>
    </source>
</evidence>
<reference evidence="3" key="1">
    <citation type="journal article" date="2014" name="Genome Biol. Evol.">
        <title>Pangenome evidence for extensive interdomain horizontal transfer affecting lineage core and shell genes in uncultured planktonic thaumarchaeota and euryarchaeota.</title>
        <authorList>
            <person name="Deschamps P."/>
            <person name="Zivanovic Y."/>
            <person name="Moreira D."/>
            <person name="Rodriguez-Valera F."/>
            <person name="Lopez-Garcia P."/>
        </authorList>
    </citation>
    <scope>NUCLEOTIDE SEQUENCE</scope>
</reference>
<organism evidence="3">
    <name type="scientific">uncultured marine group II/III euryarchaeote SAT1000_07_H11</name>
    <dbReference type="NCBI Taxonomy" id="1456556"/>
    <lineage>
        <taxon>Archaea</taxon>
        <taxon>Methanobacteriati</taxon>
        <taxon>Methanobacteriota</taxon>
        <taxon>environmental samples</taxon>
    </lineage>
</organism>